<evidence type="ECO:0000313" key="2">
    <source>
        <dbReference type="Proteomes" id="UP000054826"/>
    </source>
</evidence>
<accession>A0A0V1JRU7</accession>
<protein>
    <submittedName>
        <fullName evidence="1">Uncharacterized protein</fullName>
    </submittedName>
</protein>
<name>A0A0V1JRU7_TRIPS</name>
<organism evidence="1 2">
    <name type="scientific">Trichinella pseudospiralis</name>
    <name type="common">Parasitic roundworm</name>
    <dbReference type="NCBI Taxonomy" id="6337"/>
    <lineage>
        <taxon>Eukaryota</taxon>
        <taxon>Metazoa</taxon>
        <taxon>Ecdysozoa</taxon>
        <taxon>Nematoda</taxon>
        <taxon>Enoplea</taxon>
        <taxon>Dorylaimia</taxon>
        <taxon>Trichinellida</taxon>
        <taxon>Trichinellidae</taxon>
        <taxon>Trichinella</taxon>
    </lineage>
</organism>
<gene>
    <name evidence="1" type="ORF">T4C_266</name>
</gene>
<sequence>MLMQAATPDDVPGFYLCFWLPASRQTTAAVSCGLVIMAACFGKHRQHCTREPLKIGQISQTQTATVVLWKISPLLMSDAFTESKSWLNK</sequence>
<dbReference type="Proteomes" id="UP000054826">
    <property type="component" value="Unassembled WGS sequence"/>
</dbReference>
<proteinExistence type="predicted"/>
<evidence type="ECO:0000313" key="1">
    <source>
        <dbReference type="EMBL" id="KRZ37285.1"/>
    </source>
</evidence>
<dbReference type="EMBL" id="JYDV01000060">
    <property type="protein sequence ID" value="KRZ37285.1"/>
    <property type="molecule type" value="Genomic_DNA"/>
</dbReference>
<reference evidence="1 2" key="1">
    <citation type="submission" date="2015-01" db="EMBL/GenBank/DDBJ databases">
        <title>Evolution of Trichinella species and genotypes.</title>
        <authorList>
            <person name="Korhonen P.K."/>
            <person name="Edoardo P."/>
            <person name="Giuseppe L.R."/>
            <person name="Gasser R.B."/>
        </authorList>
    </citation>
    <scope>NUCLEOTIDE SEQUENCE [LARGE SCALE GENOMIC DNA]</scope>
    <source>
        <strain evidence="1">ISS176</strain>
    </source>
</reference>
<dbReference type="AlphaFoldDB" id="A0A0V1JRU7"/>
<comment type="caution">
    <text evidence="1">The sequence shown here is derived from an EMBL/GenBank/DDBJ whole genome shotgun (WGS) entry which is preliminary data.</text>
</comment>